<dbReference type="AlphaFoldDB" id="A0AA94HT85"/>
<accession>A0AA94HT85</accession>
<dbReference type="Pfam" id="PF01979">
    <property type="entry name" value="Amidohydro_1"/>
    <property type="match status" value="1"/>
</dbReference>
<sequence length="432" mass="45160">MHPKGPSDLPTGSRAAFAQPQNGNADGRADQFAGPALAIRARSIVTLAGEGPSRGARLFAPLKKIDNAVLIVRGGLVEEVRPWSAAAAPAGAVVRDVGAVCLAPACVNAHTHLELSHLAGRTVWGKGFTAWLQSLVPLLPEAPDAQAVENACAHLAGTGTLYAGNITGSLPGGTLLADAACRETGIAASHFCEWFGFGAPFADGIRPWPPRCRQVLQDDPFLAARCAPGGHALYSTGADILTAARQDCARMGRIFSFHLAESPDETQMLVTGDGPLRHFYEKAVLPEDWQAPGLRPLAYAVKLGLLGTGTLAVHGTQLDAQEVEVLAASGTALCLCPRSNRNLDLGVPPVRDLLESGCLLCLGTDGLTSNRDLDVRQEAVWLRDNLDVPPEALVRLMTVNGAAALNLLPSGAGRLEPGSPAAFCVLPEALVY</sequence>
<organism evidence="4 5">
    <name type="scientific">Desulfovibrio desulfuricans</name>
    <dbReference type="NCBI Taxonomy" id="876"/>
    <lineage>
        <taxon>Bacteria</taxon>
        <taxon>Pseudomonadati</taxon>
        <taxon>Thermodesulfobacteriota</taxon>
        <taxon>Desulfovibrionia</taxon>
        <taxon>Desulfovibrionales</taxon>
        <taxon>Desulfovibrionaceae</taxon>
        <taxon>Desulfovibrio</taxon>
    </lineage>
</organism>
<dbReference type="SUPFAM" id="SSF51556">
    <property type="entry name" value="Metallo-dependent hydrolases"/>
    <property type="match status" value="1"/>
</dbReference>
<dbReference type="InterPro" id="IPR011059">
    <property type="entry name" value="Metal-dep_hydrolase_composite"/>
</dbReference>
<dbReference type="EMBL" id="FPIW01000030">
    <property type="protein sequence ID" value="SFW53717.1"/>
    <property type="molecule type" value="Genomic_DNA"/>
</dbReference>
<dbReference type="Proteomes" id="UP000182680">
    <property type="component" value="Unassembled WGS sequence"/>
</dbReference>
<evidence type="ECO:0000259" key="3">
    <source>
        <dbReference type="Pfam" id="PF01979"/>
    </source>
</evidence>
<dbReference type="InterPro" id="IPR050287">
    <property type="entry name" value="MTA/SAH_deaminase"/>
</dbReference>
<dbReference type="InterPro" id="IPR032466">
    <property type="entry name" value="Metal_Hydrolase"/>
</dbReference>
<dbReference type="PANTHER" id="PTHR43794">
    <property type="entry name" value="AMINOHYDROLASE SSNA-RELATED"/>
    <property type="match status" value="1"/>
</dbReference>
<evidence type="ECO:0000313" key="5">
    <source>
        <dbReference type="Proteomes" id="UP000182680"/>
    </source>
</evidence>
<comment type="caution">
    <text evidence="4">The sequence shown here is derived from an EMBL/GenBank/DDBJ whole genome shotgun (WGS) entry which is preliminary data.</text>
</comment>
<evidence type="ECO:0000256" key="2">
    <source>
        <dbReference type="SAM" id="MobiDB-lite"/>
    </source>
</evidence>
<dbReference type="SUPFAM" id="SSF51338">
    <property type="entry name" value="Composite domain of metallo-dependent hydrolases"/>
    <property type="match status" value="1"/>
</dbReference>
<feature type="domain" description="Amidohydrolase-related" evidence="3">
    <location>
        <begin position="103"/>
        <end position="426"/>
    </location>
</feature>
<dbReference type="InterPro" id="IPR006680">
    <property type="entry name" value="Amidohydro-rel"/>
</dbReference>
<keyword evidence="1" id="KW-0378">Hydrolase</keyword>
<dbReference type="RefSeq" id="WP_083577918.1">
    <property type="nucleotide sequence ID" value="NZ_FPIW01000030.1"/>
</dbReference>
<evidence type="ECO:0000256" key="1">
    <source>
        <dbReference type="ARBA" id="ARBA00022801"/>
    </source>
</evidence>
<evidence type="ECO:0000313" key="4">
    <source>
        <dbReference type="EMBL" id="SFW53717.1"/>
    </source>
</evidence>
<reference evidence="5" key="1">
    <citation type="submission" date="2016-11" db="EMBL/GenBank/DDBJ databases">
        <authorList>
            <person name="Jaros S."/>
            <person name="Januszkiewicz K."/>
            <person name="Wedrychowicz H."/>
        </authorList>
    </citation>
    <scope>NUCLEOTIDE SEQUENCE [LARGE SCALE GENOMIC DNA]</scope>
    <source>
        <strain evidence="5">DSM 7057</strain>
    </source>
</reference>
<protein>
    <submittedName>
        <fullName evidence="4">Cytosine/adenosine deaminase</fullName>
    </submittedName>
</protein>
<dbReference type="Gene3D" id="3.20.20.140">
    <property type="entry name" value="Metal-dependent hydrolases"/>
    <property type="match status" value="1"/>
</dbReference>
<proteinExistence type="predicted"/>
<dbReference type="GO" id="GO:0016810">
    <property type="term" value="F:hydrolase activity, acting on carbon-nitrogen (but not peptide) bonds"/>
    <property type="evidence" value="ECO:0007669"/>
    <property type="project" value="InterPro"/>
</dbReference>
<gene>
    <name evidence="4" type="ORF">SAMN02910291_01732</name>
</gene>
<dbReference type="PANTHER" id="PTHR43794:SF11">
    <property type="entry name" value="AMIDOHYDROLASE-RELATED DOMAIN-CONTAINING PROTEIN"/>
    <property type="match status" value="1"/>
</dbReference>
<feature type="region of interest" description="Disordered" evidence="2">
    <location>
        <begin position="1"/>
        <end position="29"/>
    </location>
</feature>
<name>A0AA94HT85_DESDE</name>